<name>A0ABS5BS42_9BACT</name>
<dbReference type="PANTHER" id="PTHR33694">
    <property type="entry name" value="UDP-3-O-ACYL-N-ACETYLGLUCOSAMINE DEACETYLASE 1, MITOCHONDRIAL-RELATED"/>
    <property type="match status" value="1"/>
</dbReference>
<feature type="binding site" evidence="12">
    <location>
        <position position="96"/>
    </location>
    <ligand>
        <name>Zn(2+)</name>
        <dbReference type="ChEBI" id="CHEBI:29105"/>
    </ligand>
</feature>
<comment type="pathway">
    <text evidence="3 12">Glycolipid biosynthesis; lipid IV(A) biosynthesis; lipid IV(A) from (3R)-3-hydroxytetradecanoyl-[acyl-carrier-protein] and UDP-N-acetyl-alpha-D-glucosamine: step 2/6.</text>
</comment>
<feature type="binding site" evidence="12">
    <location>
        <position position="255"/>
    </location>
    <ligand>
        <name>Zn(2+)</name>
        <dbReference type="ChEBI" id="CHEBI:29105"/>
    </ligand>
</feature>
<sequence>MRFGTVTPGKADIVRVIGYRHQRTLAAPVSVGGVGFITGARVRLRFLPAAPDTGLVFRRTDLPDVPTVPARAARVSGTQRRTTLGPQHTSITLVEHVLAALSGLRVDNCVVELDGAEPPGLDGSAAGFVAALTGAGIVTQRTRRAIYGVTKPVVVRTPGATLGLHPADGPELRISYRLDYGPGTTIVPQTHTLAVTPETFARDLAACRTFLTEAEAHGLRAQGVGRHLTGADLLVFGPRGPIENAVRFADEPARHKILDLIGDLALCGFDLAGHLVAYRSGHSLNVELARQLACAVGAGAEAESKSRKVAGRKVVKPASRAA</sequence>
<keyword evidence="10 12" id="KW-0443">Lipid metabolism</keyword>
<dbReference type="Gene3D" id="3.30.1700.10">
    <property type="entry name" value="lpxc deacetylase, domain 2"/>
    <property type="match status" value="1"/>
</dbReference>
<dbReference type="EC" id="3.5.1.108" evidence="4 12"/>
<dbReference type="EMBL" id="JAGKQQ010000001">
    <property type="protein sequence ID" value="MBP3956232.1"/>
    <property type="molecule type" value="Genomic_DNA"/>
</dbReference>
<evidence type="ECO:0000256" key="3">
    <source>
        <dbReference type="ARBA" id="ARBA00005002"/>
    </source>
</evidence>
<accession>A0ABS5BS42</accession>
<dbReference type="InterPro" id="IPR015870">
    <property type="entry name" value="UDP-acyl_N-AcGlcN_deAcase_N"/>
</dbReference>
<feature type="binding site" evidence="12">
    <location>
        <position position="259"/>
    </location>
    <ligand>
        <name>Zn(2+)</name>
        <dbReference type="ChEBI" id="CHEBI:29105"/>
    </ligand>
</feature>
<dbReference type="InterPro" id="IPR011334">
    <property type="entry name" value="UDP-acyl_GlcNac_deAcase_C"/>
</dbReference>
<evidence type="ECO:0000256" key="12">
    <source>
        <dbReference type="HAMAP-Rule" id="MF_00388"/>
    </source>
</evidence>
<comment type="cofactor">
    <cofactor evidence="1 12">
        <name>Zn(2+)</name>
        <dbReference type="ChEBI" id="CHEBI:29105"/>
    </cofactor>
</comment>
<keyword evidence="7 12" id="KW-0479">Metal-binding</keyword>
<dbReference type="HAMAP" id="MF_00388">
    <property type="entry name" value="LpxC"/>
    <property type="match status" value="1"/>
</dbReference>
<reference evidence="13 14" key="1">
    <citation type="submission" date="2021-04" db="EMBL/GenBank/DDBJ databases">
        <authorList>
            <person name="Ivanova A."/>
        </authorList>
    </citation>
    <scope>NUCLEOTIDE SEQUENCE [LARGE SCALE GENOMIC DNA]</scope>
    <source>
        <strain evidence="13 14">G18</strain>
    </source>
</reference>
<comment type="catalytic activity">
    <reaction evidence="11 12">
        <text>a UDP-3-O-[(3R)-3-hydroxyacyl]-N-acetyl-alpha-D-glucosamine + H2O = a UDP-3-O-[(3R)-3-hydroxyacyl]-alpha-D-glucosamine + acetate</text>
        <dbReference type="Rhea" id="RHEA:67816"/>
        <dbReference type="ChEBI" id="CHEBI:15377"/>
        <dbReference type="ChEBI" id="CHEBI:30089"/>
        <dbReference type="ChEBI" id="CHEBI:137740"/>
        <dbReference type="ChEBI" id="CHEBI:173225"/>
        <dbReference type="EC" id="3.5.1.108"/>
    </reaction>
</comment>
<keyword evidence="5 12" id="KW-0444">Lipid biosynthesis</keyword>
<comment type="caution">
    <text evidence="13">The sequence shown here is derived from an EMBL/GenBank/DDBJ whole genome shotgun (WGS) entry which is preliminary data.</text>
</comment>
<evidence type="ECO:0000256" key="7">
    <source>
        <dbReference type="ARBA" id="ARBA00022723"/>
    </source>
</evidence>
<dbReference type="InterPro" id="IPR020568">
    <property type="entry name" value="Ribosomal_Su5_D2-typ_SF"/>
</dbReference>
<proteinExistence type="inferred from homology"/>
<dbReference type="PANTHER" id="PTHR33694:SF1">
    <property type="entry name" value="UDP-3-O-ACYL-N-ACETYLGLUCOSAMINE DEACETYLASE 1, MITOCHONDRIAL-RELATED"/>
    <property type="match status" value="1"/>
</dbReference>
<dbReference type="InterPro" id="IPR004463">
    <property type="entry name" value="UDP-acyl_GlcNac_deAcase"/>
</dbReference>
<dbReference type="Proteomes" id="UP000676565">
    <property type="component" value="Unassembled WGS sequence"/>
</dbReference>
<evidence type="ECO:0000256" key="4">
    <source>
        <dbReference type="ARBA" id="ARBA00012745"/>
    </source>
</evidence>
<keyword evidence="14" id="KW-1185">Reference proteome</keyword>
<gene>
    <name evidence="12" type="primary">lpxC</name>
    <name evidence="13" type="ORF">J8F10_13160</name>
</gene>
<evidence type="ECO:0000313" key="14">
    <source>
        <dbReference type="Proteomes" id="UP000676565"/>
    </source>
</evidence>
<keyword evidence="8 12" id="KW-0378">Hydrolase</keyword>
<evidence type="ECO:0000256" key="1">
    <source>
        <dbReference type="ARBA" id="ARBA00001947"/>
    </source>
</evidence>
<organism evidence="13 14">
    <name type="scientific">Gemmata palustris</name>
    <dbReference type="NCBI Taxonomy" id="2822762"/>
    <lineage>
        <taxon>Bacteria</taxon>
        <taxon>Pseudomonadati</taxon>
        <taxon>Planctomycetota</taxon>
        <taxon>Planctomycetia</taxon>
        <taxon>Gemmatales</taxon>
        <taxon>Gemmataceae</taxon>
        <taxon>Gemmata</taxon>
    </lineage>
</organism>
<feature type="active site" description="Proton donor" evidence="12">
    <location>
        <position position="282"/>
    </location>
</feature>
<evidence type="ECO:0000313" key="13">
    <source>
        <dbReference type="EMBL" id="MBP3956232.1"/>
    </source>
</evidence>
<evidence type="ECO:0000256" key="8">
    <source>
        <dbReference type="ARBA" id="ARBA00022801"/>
    </source>
</evidence>
<dbReference type="SUPFAM" id="SSF54211">
    <property type="entry name" value="Ribosomal protein S5 domain 2-like"/>
    <property type="match status" value="2"/>
</dbReference>
<evidence type="ECO:0000256" key="9">
    <source>
        <dbReference type="ARBA" id="ARBA00022833"/>
    </source>
</evidence>
<dbReference type="Gene3D" id="3.30.230.20">
    <property type="entry name" value="lpxc deacetylase, domain 1"/>
    <property type="match status" value="1"/>
</dbReference>
<keyword evidence="9 12" id="KW-0862">Zinc</keyword>
<protein>
    <recommendedName>
        <fullName evidence="4 12">UDP-3-O-acyl-N-acetylglucosamine deacetylase</fullName>
        <shortName evidence="12">UDP-3-O-acyl-GlcNAc deacetylase</shortName>
        <ecNumber evidence="4 12">3.5.1.108</ecNumber>
    </recommendedName>
    <alternativeName>
        <fullName evidence="12">UDP-3-O-[R-3-hydroxymyristoyl]-N-acetylglucosamine deacetylase</fullName>
    </alternativeName>
</protein>
<evidence type="ECO:0000256" key="6">
    <source>
        <dbReference type="ARBA" id="ARBA00022556"/>
    </source>
</evidence>
<comment type="function">
    <text evidence="2 12">Catalyzes the hydrolysis of UDP-3-O-myristoyl-N-acetylglucosamine to form UDP-3-O-myristoylglucosamine and acetate, the committed step in lipid A biosynthesis.</text>
</comment>
<dbReference type="Pfam" id="PF03331">
    <property type="entry name" value="LpxC"/>
    <property type="match status" value="1"/>
</dbReference>
<evidence type="ECO:0000256" key="11">
    <source>
        <dbReference type="ARBA" id="ARBA00024535"/>
    </source>
</evidence>
<evidence type="ECO:0000256" key="5">
    <source>
        <dbReference type="ARBA" id="ARBA00022516"/>
    </source>
</evidence>
<comment type="similarity">
    <text evidence="12">Belongs to the LpxC family.</text>
</comment>
<evidence type="ECO:0000256" key="2">
    <source>
        <dbReference type="ARBA" id="ARBA00002923"/>
    </source>
</evidence>
<keyword evidence="6 12" id="KW-0441">Lipid A biosynthesis</keyword>
<evidence type="ECO:0000256" key="10">
    <source>
        <dbReference type="ARBA" id="ARBA00023098"/>
    </source>
</evidence>